<keyword evidence="3" id="KW-1015">Disulfide bond</keyword>
<dbReference type="PRINTS" id="PR00382">
    <property type="entry name" value="LIPIDTRNSFER"/>
</dbReference>
<name>A0ABP0U440_9BRYO</name>
<evidence type="ECO:0000256" key="1">
    <source>
        <dbReference type="ARBA" id="ARBA00009748"/>
    </source>
</evidence>
<keyword evidence="2 6" id="KW-0732">Signal</keyword>
<dbReference type="CDD" id="cd00010">
    <property type="entry name" value="AAI_LTSS"/>
    <property type="match status" value="1"/>
</dbReference>
<dbReference type="EMBL" id="OZ019911">
    <property type="protein sequence ID" value="CAK9212407.1"/>
    <property type="molecule type" value="Genomic_DNA"/>
</dbReference>
<evidence type="ECO:0000256" key="3">
    <source>
        <dbReference type="ARBA" id="ARBA00023157"/>
    </source>
</evidence>
<dbReference type="SUPFAM" id="SSF47699">
    <property type="entry name" value="Bifunctional inhibitor/lipid-transfer protein/seed storage 2S albumin"/>
    <property type="match status" value="1"/>
</dbReference>
<dbReference type="InterPro" id="IPR036312">
    <property type="entry name" value="Bifun_inhib/LTP/seed_sf"/>
</dbReference>
<dbReference type="PANTHER" id="PTHR33044">
    <property type="entry name" value="BIFUNCTIONAL INHIBITOR/LIPID-TRANSFER PROTEIN/SEED STORAGE 2S ALBUMIN SUPERFAMILY PROTEIN-RELATED"/>
    <property type="match status" value="1"/>
</dbReference>
<sequence length="159" mass="16138">MAYSSRAMQQQAGVAVFVVLAAALILGVAAQNNTSTACGQYEIPLENCLGFLTNTAQTPSTSCCSAISQVQKESVTCLCSIVTNIGTSVPINVTRAKEIPQDCNLGFTNTVCEAAPSPSSGSSKPSQPGAASTITPSWLANLVAGAMALVAVSAFVHAP</sequence>
<keyword evidence="9" id="KW-1185">Reference proteome</keyword>
<proteinExistence type="inferred from homology"/>
<evidence type="ECO:0000256" key="4">
    <source>
        <dbReference type="ARBA" id="ARBA00023180"/>
    </source>
</evidence>
<evidence type="ECO:0000313" key="9">
    <source>
        <dbReference type="Proteomes" id="UP001497512"/>
    </source>
</evidence>
<evidence type="ECO:0000259" key="7">
    <source>
        <dbReference type="Pfam" id="PF14368"/>
    </source>
</evidence>
<accession>A0ABP0U440</accession>
<dbReference type="Gene3D" id="1.10.110.10">
    <property type="entry name" value="Plant lipid-transfer and hydrophobic proteins"/>
    <property type="match status" value="1"/>
</dbReference>
<keyword evidence="5" id="KW-0812">Transmembrane</keyword>
<evidence type="ECO:0000256" key="5">
    <source>
        <dbReference type="SAM" id="Phobius"/>
    </source>
</evidence>
<keyword evidence="4" id="KW-0325">Glycoprotein</keyword>
<feature type="transmembrane region" description="Helical" evidence="5">
    <location>
        <begin position="138"/>
        <end position="158"/>
    </location>
</feature>
<evidence type="ECO:0000256" key="6">
    <source>
        <dbReference type="SAM" id="SignalP"/>
    </source>
</evidence>
<dbReference type="InterPro" id="IPR016140">
    <property type="entry name" value="Bifunc_inhib/LTP/seed_store"/>
</dbReference>
<dbReference type="Pfam" id="PF14368">
    <property type="entry name" value="LTP_2"/>
    <property type="match status" value="1"/>
</dbReference>
<feature type="chain" id="PRO_5045432839" description="Bifunctional inhibitor/plant lipid transfer protein/seed storage helical domain-containing protein" evidence="6">
    <location>
        <begin position="31"/>
        <end position="159"/>
    </location>
</feature>
<protein>
    <recommendedName>
        <fullName evidence="7">Bifunctional inhibitor/plant lipid transfer protein/seed storage helical domain-containing protein</fullName>
    </recommendedName>
</protein>
<dbReference type="InterPro" id="IPR043325">
    <property type="entry name" value="LTSS"/>
</dbReference>
<organism evidence="8 9">
    <name type="scientific">Sphagnum troendelagicum</name>
    <dbReference type="NCBI Taxonomy" id="128251"/>
    <lineage>
        <taxon>Eukaryota</taxon>
        <taxon>Viridiplantae</taxon>
        <taxon>Streptophyta</taxon>
        <taxon>Embryophyta</taxon>
        <taxon>Bryophyta</taxon>
        <taxon>Sphagnophytina</taxon>
        <taxon>Sphagnopsida</taxon>
        <taxon>Sphagnales</taxon>
        <taxon>Sphagnaceae</taxon>
        <taxon>Sphagnum</taxon>
    </lineage>
</organism>
<evidence type="ECO:0000256" key="2">
    <source>
        <dbReference type="ARBA" id="ARBA00022729"/>
    </source>
</evidence>
<evidence type="ECO:0000313" key="8">
    <source>
        <dbReference type="EMBL" id="CAK9212407.1"/>
    </source>
</evidence>
<feature type="domain" description="Bifunctional inhibitor/plant lipid transfer protein/seed storage helical" evidence="7">
    <location>
        <begin position="24"/>
        <end position="106"/>
    </location>
</feature>
<reference evidence="8" key="1">
    <citation type="submission" date="2024-02" db="EMBL/GenBank/DDBJ databases">
        <authorList>
            <consortium name="ELIXIR-Norway"/>
            <consortium name="Elixir Norway"/>
        </authorList>
    </citation>
    <scope>NUCLEOTIDE SEQUENCE</scope>
</reference>
<keyword evidence="5" id="KW-0472">Membrane</keyword>
<comment type="similarity">
    <text evidence="1">Belongs to the plant LTP family.</text>
</comment>
<dbReference type="InterPro" id="IPR000528">
    <property type="entry name" value="Plant_nsLTP"/>
</dbReference>
<keyword evidence="5" id="KW-1133">Transmembrane helix</keyword>
<feature type="signal peptide" evidence="6">
    <location>
        <begin position="1"/>
        <end position="30"/>
    </location>
</feature>
<gene>
    <name evidence="8" type="ORF">CSSPTR1EN2_LOCUS11221</name>
</gene>
<dbReference type="Proteomes" id="UP001497512">
    <property type="component" value="Chromosome 19"/>
</dbReference>